<evidence type="ECO:0000256" key="2">
    <source>
        <dbReference type="ARBA" id="ARBA00022737"/>
    </source>
</evidence>
<dbReference type="InterPro" id="IPR011042">
    <property type="entry name" value="6-blade_b-propeller_TolB-like"/>
</dbReference>
<protein>
    <recommendedName>
        <fullName evidence="4">BTB domain-containing protein</fullName>
    </recommendedName>
</protein>
<dbReference type="Proteomes" id="UP000001058">
    <property type="component" value="Unassembled WGS sequence"/>
</dbReference>
<keyword evidence="6" id="KW-1185">Reference proteome</keyword>
<gene>
    <name evidence="5" type="ORF">VOLCADRAFT_86430</name>
</gene>
<dbReference type="EMBL" id="GL378323">
    <property type="protein sequence ID" value="EFJ52935.1"/>
    <property type="molecule type" value="Genomic_DNA"/>
</dbReference>
<dbReference type="SMART" id="SM00225">
    <property type="entry name" value="BTB"/>
    <property type="match status" value="1"/>
</dbReference>
<dbReference type="Pfam" id="PF00651">
    <property type="entry name" value="BTB"/>
    <property type="match status" value="1"/>
</dbReference>
<dbReference type="OrthoDB" id="609732at2759"/>
<dbReference type="STRING" id="3068.D8TIR7"/>
<feature type="domain" description="BTB" evidence="4">
    <location>
        <begin position="378"/>
        <end position="448"/>
    </location>
</feature>
<evidence type="ECO:0000313" key="5">
    <source>
        <dbReference type="EMBL" id="EFJ52935.1"/>
    </source>
</evidence>
<dbReference type="SUPFAM" id="SSF54695">
    <property type="entry name" value="POZ domain"/>
    <property type="match status" value="1"/>
</dbReference>
<evidence type="ECO:0000256" key="1">
    <source>
        <dbReference type="ARBA" id="ARBA00004906"/>
    </source>
</evidence>
<sequence>MYAVSSTVANPYSHYSSNQWPGAVVRPSNAWATQTQTFVFNDRGVHELQHCSPESSGSRGGGSGWRYTSSSDVKLSTALTDVRYPVYEPTSNCVLFVKGHAVCSLDSNNVVDVVAGNMYTQQETVCSGDGYRGEARFSAITALAPDGKGSVYVAEAQRIRKVDILSGQVTTLTGSTPPTGSWTGLSCDDDADVLFATTASAICRIDVITLTTTAASAHVSDANGGECTTPMDTAAGELEAKVNLVAGDWQATGNTDGPGTKARFTRITAILAGVHQQLYILDHDKFRIMSASGYISTALPGLPTDHCSIAALPSGELALCTKYSSLRIIRGPQLGPSSPTSGGIKASHSAPRQRPSAALSKLHRTLLLCAAGADVNPATVNIHTRDGTVFVAHRSALVSHSQYFEKLLVPGGGFADSGAEDVKLPDADPAAFQWLLAYMYTGELYMPDELLRPAVLLADRLLMPQDCVGQLQKWLLAKVTPQSVLSDLVWAEQHSMTSLVPQLKLRLLRKRKSVVLGEEDLRQLIVHCPCLVADLIREPVAFRAIVSSLWRRGANSDAVAAHPAAGGGVCTHRRCWHEVETEDTTTTRGLIVAHPYGRPVVFYPFRTRTSTTCTSSRSYDCLQITQLTGKWMDWVNCIDRFGRRQPAAAAAAAVTAQQNIKGVVGRGMLPSGRARDSLLGLDVPQNAEGFATVGRLKTRCMLVWNARRTLLRGLSTNVNSRFKGATCA</sequence>
<keyword evidence="3" id="KW-0040">ANK repeat</keyword>
<dbReference type="InterPro" id="IPR044515">
    <property type="entry name" value="ABTB1"/>
</dbReference>
<name>D8TIR7_VOLCA</name>
<dbReference type="eggNOG" id="ENOG502QUFU">
    <property type="taxonomic scope" value="Eukaryota"/>
</dbReference>
<dbReference type="PANTHER" id="PTHR46231">
    <property type="entry name" value="ANKYRIN REPEAT AND BTB/POZ DOMAIN-CONTAINING PROTEIN 1"/>
    <property type="match status" value="1"/>
</dbReference>
<dbReference type="GeneID" id="9625470"/>
<organism evidence="6">
    <name type="scientific">Volvox carteri f. nagariensis</name>
    <dbReference type="NCBI Taxonomy" id="3068"/>
    <lineage>
        <taxon>Eukaryota</taxon>
        <taxon>Viridiplantae</taxon>
        <taxon>Chlorophyta</taxon>
        <taxon>core chlorophytes</taxon>
        <taxon>Chlorophyceae</taxon>
        <taxon>CS clade</taxon>
        <taxon>Chlamydomonadales</taxon>
        <taxon>Volvocaceae</taxon>
        <taxon>Volvox</taxon>
    </lineage>
</organism>
<dbReference type="GO" id="GO:0005737">
    <property type="term" value="C:cytoplasm"/>
    <property type="evidence" value="ECO:0007669"/>
    <property type="project" value="TreeGrafter"/>
</dbReference>
<dbReference type="PANTHER" id="PTHR46231:SF1">
    <property type="entry name" value="ANKYRIN REPEAT AND BTB_POZ DOMAIN-CONTAINING PROTEIN 1"/>
    <property type="match status" value="1"/>
</dbReference>
<dbReference type="InterPro" id="IPR000210">
    <property type="entry name" value="BTB/POZ_dom"/>
</dbReference>
<dbReference type="AlphaFoldDB" id="D8TIR7"/>
<evidence type="ECO:0000256" key="3">
    <source>
        <dbReference type="ARBA" id="ARBA00023043"/>
    </source>
</evidence>
<dbReference type="GO" id="GO:0000151">
    <property type="term" value="C:ubiquitin ligase complex"/>
    <property type="evidence" value="ECO:0007669"/>
    <property type="project" value="TreeGrafter"/>
</dbReference>
<proteinExistence type="predicted"/>
<dbReference type="RefSeq" id="XP_002945940.1">
    <property type="nucleotide sequence ID" value="XM_002945894.1"/>
</dbReference>
<dbReference type="Gene3D" id="3.30.710.10">
    <property type="entry name" value="Potassium Channel Kv1.1, Chain A"/>
    <property type="match status" value="1"/>
</dbReference>
<keyword evidence="2" id="KW-0677">Repeat</keyword>
<dbReference type="Gene3D" id="2.120.10.30">
    <property type="entry name" value="TolB, C-terminal domain"/>
    <property type="match status" value="2"/>
</dbReference>
<dbReference type="PROSITE" id="PS50097">
    <property type="entry name" value="BTB"/>
    <property type="match status" value="1"/>
</dbReference>
<evidence type="ECO:0000313" key="6">
    <source>
        <dbReference type="Proteomes" id="UP000001058"/>
    </source>
</evidence>
<dbReference type="InterPro" id="IPR011333">
    <property type="entry name" value="SKP1/BTB/POZ_sf"/>
</dbReference>
<comment type="pathway">
    <text evidence="1">Protein modification; protein ubiquitination.</text>
</comment>
<dbReference type="SUPFAM" id="SSF101898">
    <property type="entry name" value="NHL repeat"/>
    <property type="match status" value="1"/>
</dbReference>
<dbReference type="KEGG" id="vcn:VOLCADRAFT_86430"/>
<evidence type="ECO:0000259" key="4">
    <source>
        <dbReference type="PROSITE" id="PS50097"/>
    </source>
</evidence>
<dbReference type="CDD" id="cd18186">
    <property type="entry name" value="BTB_POZ_ZBTB_KLHL-like"/>
    <property type="match status" value="1"/>
</dbReference>
<accession>D8TIR7</accession>
<reference evidence="5 6" key="1">
    <citation type="journal article" date="2010" name="Science">
        <title>Genomic analysis of organismal complexity in the multicellular green alga Volvox carteri.</title>
        <authorList>
            <person name="Prochnik S.E."/>
            <person name="Umen J."/>
            <person name="Nedelcu A.M."/>
            <person name="Hallmann A."/>
            <person name="Miller S.M."/>
            <person name="Nishii I."/>
            <person name="Ferris P."/>
            <person name="Kuo A."/>
            <person name="Mitros T."/>
            <person name="Fritz-Laylin L.K."/>
            <person name="Hellsten U."/>
            <person name="Chapman J."/>
            <person name="Simakov O."/>
            <person name="Rensing S.A."/>
            <person name="Terry A."/>
            <person name="Pangilinan J."/>
            <person name="Kapitonov V."/>
            <person name="Jurka J."/>
            <person name="Salamov A."/>
            <person name="Shapiro H."/>
            <person name="Schmutz J."/>
            <person name="Grimwood J."/>
            <person name="Lindquist E."/>
            <person name="Lucas S."/>
            <person name="Grigoriev I.V."/>
            <person name="Schmitt R."/>
            <person name="Kirk D."/>
            <person name="Rokhsar D.S."/>
        </authorList>
    </citation>
    <scope>NUCLEOTIDE SEQUENCE [LARGE SCALE GENOMIC DNA]</scope>
    <source>
        <strain evidence="6">f. Nagariensis / Eve</strain>
    </source>
</reference>
<dbReference type="InParanoid" id="D8TIR7"/>